<keyword evidence="1" id="KW-0862">Zinc</keyword>
<proteinExistence type="predicted"/>
<name>A0A0S4JLL7_BODSA</name>
<dbReference type="OMA" id="CHELIAP"/>
<feature type="compositionally biased region" description="Low complexity" evidence="2">
    <location>
        <begin position="83"/>
        <end position="94"/>
    </location>
</feature>
<dbReference type="PANTHER" id="PTHR47355:SF1">
    <property type="entry name" value="E3 UBIQUITIN-PROTEIN LIGASE SPL2"/>
    <property type="match status" value="1"/>
</dbReference>
<dbReference type="PANTHER" id="PTHR47355">
    <property type="entry name" value="E3 UBIQUITIN-PROTEIN LIGASE SPL2"/>
    <property type="match status" value="1"/>
</dbReference>
<evidence type="ECO:0000313" key="5">
    <source>
        <dbReference type="Proteomes" id="UP000051952"/>
    </source>
</evidence>
<dbReference type="Pfam" id="PF13920">
    <property type="entry name" value="zf-C3HC4_3"/>
    <property type="match status" value="2"/>
</dbReference>
<dbReference type="GO" id="GO:0004842">
    <property type="term" value="F:ubiquitin-protein transferase activity"/>
    <property type="evidence" value="ECO:0007669"/>
    <property type="project" value="InterPro"/>
</dbReference>
<feature type="region of interest" description="Disordered" evidence="2">
    <location>
        <begin position="71"/>
        <end position="95"/>
    </location>
</feature>
<dbReference type="Proteomes" id="UP000051952">
    <property type="component" value="Unassembled WGS sequence"/>
</dbReference>
<dbReference type="InterPro" id="IPR013083">
    <property type="entry name" value="Znf_RING/FYVE/PHD"/>
</dbReference>
<keyword evidence="1" id="KW-0863">Zinc-finger</keyword>
<dbReference type="PROSITE" id="PS50089">
    <property type="entry name" value="ZF_RING_2"/>
    <property type="match status" value="2"/>
</dbReference>
<dbReference type="AlphaFoldDB" id="A0A0S4JLL7"/>
<keyword evidence="1" id="KW-0479">Metal-binding</keyword>
<dbReference type="EMBL" id="CYKH01001783">
    <property type="protein sequence ID" value="CUG89998.1"/>
    <property type="molecule type" value="Genomic_DNA"/>
</dbReference>
<feature type="domain" description="RING-type" evidence="3">
    <location>
        <begin position="105"/>
        <end position="140"/>
    </location>
</feature>
<keyword evidence="5" id="KW-1185">Reference proteome</keyword>
<reference evidence="5" key="1">
    <citation type="submission" date="2015-09" db="EMBL/GenBank/DDBJ databases">
        <authorList>
            <consortium name="Pathogen Informatics"/>
        </authorList>
    </citation>
    <scope>NUCLEOTIDE SEQUENCE [LARGE SCALE GENOMIC DNA]</scope>
    <source>
        <strain evidence="5">Lake Konstanz</strain>
    </source>
</reference>
<organism evidence="4 5">
    <name type="scientific">Bodo saltans</name>
    <name type="common">Flagellated protozoan</name>
    <dbReference type="NCBI Taxonomy" id="75058"/>
    <lineage>
        <taxon>Eukaryota</taxon>
        <taxon>Discoba</taxon>
        <taxon>Euglenozoa</taxon>
        <taxon>Kinetoplastea</taxon>
        <taxon>Metakinetoplastina</taxon>
        <taxon>Eubodonida</taxon>
        <taxon>Bodonidae</taxon>
        <taxon>Bodo</taxon>
    </lineage>
</organism>
<evidence type="ECO:0000256" key="2">
    <source>
        <dbReference type="SAM" id="MobiDB-lite"/>
    </source>
</evidence>
<feature type="compositionally biased region" description="Polar residues" evidence="2">
    <location>
        <begin position="27"/>
        <end position="37"/>
    </location>
</feature>
<sequence>MGAVCCCCRDARDSDVERNSSRPRQARPQQAMNTTTHAPPPQPEKTRCDICSRVVDPCLLDGHRESCRAHHRKKMQEQQVAKPSPTLQPSSSPTNDDDIPAEFLCIVCMESRKEYAFVPCGHVVGCHGCVSKLDSCPVCRTPRRGILKLDMEDSTRCLCKHCGHVITPAYYDGHREVCTLQMKQLERERAAAGDTSSAPSVRPVVAESEMKLCVNCKQADRDTALLPCCHRVLCGPCALSAPSCPVCFTAVSSVVTTYDA</sequence>
<feature type="region of interest" description="Disordered" evidence="2">
    <location>
        <begin position="17"/>
        <end position="45"/>
    </location>
</feature>
<evidence type="ECO:0000256" key="1">
    <source>
        <dbReference type="PROSITE-ProRule" id="PRU00175"/>
    </source>
</evidence>
<evidence type="ECO:0000259" key="3">
    <source>
        <dbReference type="PROSITE" id="PS50089"/>
    </source>
</evidence>
<dbReference type="GO" id="GO:0008270">
    <property type="term" value="F:zinc ion binding"/>
    <property type="evidence" value="ECO:0007669"/>
    <property type="project" value="UniProtKB-KW"/>
</dbReference>
<dbReference type="Gene3D" id="3.30.40.10">
    <property type="entry name" value="Zinc/RING finger domain, C3HC4 (zinc finger)"/>
    <property type="match status" value="2"/>
</dbReference>
<feature type="domain" description="RING-type" evidence="3">
    <location>
        <begin position="213"/>
        <end position="247"/>
    </location>
</feature>
<dbReference type="SMART" id="SM00184">
    <property type="entry name" value="RING"/>
    <property type="match status" value="2"/>
</dbReference>
<dbReference type="VEuPathDB" id="TriTrypDB:BSAL_24490"/>
<dbReference type="InterPro" id="IPR044247">
    <property type="entry name" value="SPL2-like"/>
</dbReference>
<dbReference type="InterPro" id="IPR001841">
    <property type="entry name" value="Znf_RING"/>
</dbReference>
<dbReference type="SUPFAM" id="SSF57850">
    <property type="entry name" value="RING/U-box"/>
    <property type="match status" value="1"/>
</dbReference>
<evidence type="ECO:0000313" key="4">
    <source>
        <dbReference type="EMBL" id="CUG89998.1"/>
    </source>
</evidence>
<dbReference type="OrthoDB" id="10251804at2759"/>
<protein>
    <submittedName>
        <fullName evidence="4">Zinc finger protein, putative</fullName>
    </submittedName>
</protein>
<accession>A0A0S4JLL7</accession>
<gene>
    <name evidence="4" type="ORF">BSAL_24490</name>
</gene>